<reference evidence="1 2" key="1">
    <citation type="journal article" date="2023" name="Sci. Data">
        <title>Genome assembly of the Korean intertidal mud-creeper Batillaria attramentaria.</title>
        <authorList>
            <person name="Patra A.K."/>
            <person name="Ho P.T."/>
            <person name="Jun S."/>
            <person name="Lee S.J."/>
            <person name="Kim Y."/>
            <person name="Won Y.J."/>
        </authorList>
    </citation>
    <scope>NUCLEOTIDE SEQUENCE [LARGE SCALE GENOMIC DNA]</scope>
    <source>
        <strain evidence="1">Wonlab-2016</strain>
    </source>
</reference>
<protein>
    <recommendedName>
        <fullName evidence="3">MULE transposase domain-containing protein</fullName>
    </recommendedName>
</protein>
<evidence type="ECO:0000313" key="1">
    <source>
        <dbReference type="EMBL" id="KAK7488153.1"/>
    </source>
</evidence>
<sequence length="99" mass="11657">MGSSLTRFPTTQHKGCLFHHTQAVWKKVQELGMVVLYRENIQIKKFVRILMALAFLPVVSVRPAFCQLRDSFLVQEHQQLRNLVQYVEETWLTMIPIPF</sequence>
<dbReference type="AlphaFoldDB" id="A0ABD0KLN0"/>
<evidence type="ECO:0008006" key="3">
    <source>
        <dbReference type="Google" id="ProtNLM"/>
    </source>
</evidence>
<keyword evidence="2" id="KW-1185">Reference proteome</keyword>
<evidence type="ECO:0000313" key="2">
    <source>
        <dbReference type="Proteomes" id="UP001519460"/>
    </source>
</evidence>
<name>A0ABD0KLN0_9CAEN</name>
<dbReference type="Proteomes" id="UP001519460">
    <property type="component" value="Unassembled WGS sequence"/>
</dbReference>
<accession>A0ABD0KLN0</accession>
<comment type="caution">
    <text evidence="1">The sequence shown here is derived from an EMBL/GenBank/DDBJ whole genome shotgun (WGS) entry which is preliminary data.</text>
</comment>
<dbReference type="EMBL" id="JACVVK020000154">
    <property type="protein sequence ID" value="KAK7488153.1"/>
    <property type="molecule type" value="Genomic_DNA"/>
</dbReference>
<proteinExistence type="predicted"/>
<gene>
    <name evidence="1" type="ORF">BaRGS_00020595</name>
</gene>
<organism evidence="1 2">
    <name type="scientific">Batillaria attramentaria</name>
    <dbReference type="NCBI Taxonomy" id="370345"/>
    <lineage>
        <taxon>Eukaryota</taxon>
        <taxon>Metazoa</taxon>
        <taxon>Spiralia</taxon>
        <taxon>Lophotrochozoa</taxon>
        <taxon>Mollusca</taxon>
        <taxon>Gastropoda</taxon>
        <taxon>Caenogastropoda</taxon>
        <taxon>Sorbeoconcha</taxon>
        <taxon>Cerithioidea</taxon>
        <taxon>Batillariidae</taxon>
        <taxon>Batillaria</taxon>
    </lineage>
</organism>